<name>A0ABQ5EUZ5_9ASTR</name>
<sequence>MVVGAIPRWLSTRTFPLICDAIVYSLRYGIRMSRERHHTISQIYKGLHLLQLKGLLGYGMVIMPCAPAAEFPSSDTVRVGQKARCSPHLLLINHYPMSAGSWQGHLQDHPHLGPSSGSDSRNIIPVIVAVVKHQQVNGCSSAGKDMILKVAIKTTGTLLRFIWYVK</sequence>
<dbReference type="EMBL" id="BQNB010016688">
    <property type="protein sequence ID" value="GJT54624.1"/>
    <property type="molecule type" value="Genomic_DNA"/>
</dbReference>
<evidence type="ECO:0000313" key="2">
    <source>
        <dbReference type="Proteomes" id="UP001151760"/>
    </source>
</evidence>
<keyword evidence="2" id="KW-1185">Reference proteome</keyword>
<reference evidence="1" key="2">
    <citation type="submission" date="2022-01" db="EMBL/GenBank/DDBJ databases">
        <authorList>
            <person name="Yamashiro T."/>
            <person name="Shiraishi A."/>
            <person name="Satake H."/>
            <person name="Nakayama K."/>
        </authorList>
    </citation>
    <scope>NUCLEOTIDE SEQUENCE</scope>
</reference>
<organism evidence="1 2">
    <name type="scientific">Tanacetum coccineum</name>
    <dbReference type="NCBI Taxonomy" id="301880"/>
    <lineage>
        <taxon>Eukaryota</taxon>
        <taxon>Viridiplantae</taxon>
        <taxon>Streptophyta</taxon>
        <taxon>Embryophyta</taxon>
        <taxon>Tracheophyta</taxon>
        <taxon>Spermatophyta</taxon>
        <taxon>Magnoliopsida</taxon>
        <taxon>eudicotyledons</taxon>
        <taxon>Gunneridae</taxon>
        <taxon>Pentapetalae</taxon>
        <taxon>asterids</taxon>
        <taxon>campanulids</taxon>
        <taxon>Asterales</taxon>
        <taxon>Asteraceae</taxon>
        <taxon>Asteroideae</taxon>
        <taxon>Anthemideae</taxon>
        <taxon>Anthemidinae</taxon>
        <taxon>Tanacetum</taxon>
    </lineage>
</organism>
<proteinExistence type="predicted"/>
<evidence type="ECO:0000313" key="1">
    <source>
        <dbReference type="EMBL" id="GJT54624.1"/>
    </source>
</evidence>
<accession>A0ABQ5EUZ5</accession>
<reference evidence="1" key="1">
    <citation type="journal article" date="2022" name="Int. J. Mol. Sci.">
        <title>Draft Genome of Tanacetum Coccineum: Genomic Comparison of Closely Related Tanacetum-Family Plants.</title>
        <authorList>
            <person name="Yamashiro T."/>
            <person name="Shiraishi A."/>
            <person name="Nakayama K."/>
            <person name="Satake H."/>
        </authorList>
    </citation>
    <scope>NUCLEOTIDE SEQUENCE</scope>
</reference>
<protein>
    <submittedName>
        <fullName evidence="1">Uncharacterized protein</fullName>
    </submittedName>
</protein>
<dbReference type="Proteomes" id="UP001151760">
    <property type="component" value="Unassembled WGS sequence"/>
</dbReference>
<gene>
    <name evidence="1" type="ORF">Tco_0989678</name>
</gene>
<comment type="caution">
    <text evidence="1">The sequence shown here is derived from an EMBL/GenBank/DDBJ whole genome shotgun (WGS) entry which is preliminary data.</text>
</comment>